<comment type="caution">
    <text evidence="11">The sequence shown here is derived from an EMBL/GenBank/DDBJ whole genome shotgun (WGS) entry which is preliminary data.</text>
</comment>
<feature type="transmembrane region" description="Helical" evidence="9">
    <location>
        <begin position="154"/>
        <end position="177"/>
    </location>
</feature>
<feature type="transmembrane region" description="Helical" evidence="9">
    <location>
        <begin position="117"/>
        <end position="133"/>
    </location>
</feature>
<dbReference type="EMBL" id="JARMAB010000009">
    <property type="protein sequence ID" value="MED1202988.1"/>
    <property type="molecule type" value="Genomic_DNA"/>
</dbReference>
<sequence>MEATTLEKQLDSRNRKKKHPPGLYLLFATEAWERFSYYGMRAILVLYLTKSLVEGGLGMNQAFALSLYGFFTGAVYLTPLVGGWLSDRFLGQRLAITLGGIVMALGNFVLFAHHSQAAVYAGLIILVIGNGFFKPNISTIVGELYDKEDTRRDAAFTIFYMGINLGAFFSPLVIGFITDKLFAVNHNGHIASGYQYGFLTSAIGMVIGQVLFNALGNRYLGDIGKKPTAKRKVETQGEKITAPLTKKEKQRTAVVVILTAFVIFFWAGFEQAGGALTVYTDEFVNRDVFGFVIPTEWFQSVNPLFIIIFAPMVSALWIKLSRSNRDLPVPVKMGLGMILLGLGYLVLLLAIMKTGSDEHHIVNKANLLYIIVTYFFQTVGELFLSPVGLSTTSKISPPKYASLLMGVWLASSGIANILAGQLGGLTASLGYLEVFGLIGLVTITFGLILLAFSKKVVQLM</sequence>
<evidence type="ECO:0000256" key="7">
    <source>
        <dbReference type="ARBA" id="ARBA00023136"/>
    </source>
</evidence>
<feature type="domain" description="Major facilitator superfamily (MFS) profile" evidence="10">
    <location>
        <begin position="25"/>
        <end position="454"/>
    </location>
</feature>
<dbReference type="InterPro" id="IPR005279">
    <property type="entry name" value="Dipep/tripep_permease"/>
</dbReference>
<keyword evidence="4" id="KW-1003">Cell membrane</keyword>
<keyword evidence="6 9" id="KW-1133">Transmembrane helix</keyword>
<evidence type="ECO:0000256" key="4">
    <source>
        <dbReference type="ARBA" id="ARBA00022475"/>
    </source>
</evidence>
<dbReference type="PROSITE" id="PS01022">
    <property type="entry name" value="PTR2_1"/>
    <property type="match status" value="1"/>
</dbReference>
<evidence type="ECO:0000256" key="9">
    <source>
        <dbReference type="SAM" id="Phobius"/>
    </source>
</evidence>
<feature type="transmembrane region" description="Helical" evidence="9">
    <location>
        <begin position="61"/>
        <end position="82"/>
    </location>
</feature>
<dbReference type="InterPro" id="IPR020846">
    <property type="entry name" value="MFS_dom"/>
</dbReference>
<feature type="transmembrane region" description="Helical" evidence="9">
    <location>
        <begin position="197"/>
        <end position="216"/>
    </location>
</feature>
<feature type="transmembrane region" description="Helical" evidence="9">
    <location>
        <begin position="94"/>
        <end position="111"/>
    </location>
</feature>
<evidence type="ECO:0000313" key="12">
    <source>
        <dbReference type="Proteomes" id="UP001341444"/>
    </source>
</evidence>
<keyword evidence="12" id="KW-1185">Reference proteome</keyword>
<comment type="similarity">
    <text evidence="2 8">Belongs to the major facilitator superfamily. Proton-dependent oligopeptide transporter (POT/PTR) (TC 2.A.17) family.</text>
</comment>
<keyword evidence="5 8" id="KW-0812">Transmembrane</keyword>
<feature type="transmembrane region" description="Helical" evidence="9">
    <location>
        <begin position="401"/>
        <end position="419"/>
    </location>
</feature>
<feature type="transmembrane region" description="Helical" evidence="9">
    <location>
        <begin position="23"/>
        <end position="49"/>
    </location>
</feature>
<reference evidence="11 12" key="1">
    <citation type="submission" date="2023-03" db="EMBL/GenBank/DDBJ databases">
        <title>Bacillus Genome Sequencing.</title>
        <authorList>
            <person name="Dunlap C."/>
        </authorList>
    </citation>
    <scope>NUCLEOTIDE SEQUENCE [LARGE SCALE GENOMIC DNA]</scope>
    <source>
        <strain evidence="11 12">B-23453</strain>
    </source>
</reference>
<keyword evidence="7 9" id="KW-0472">Membrane</keyword>
<evidence type="ECO:0000256" key="5">
    <source>
        <dbReference type="ARBA" id="ARBA00022692"/>
    </source>
</evidence>
<dbReference type="NCBIfam" id="TIGR00924">
    <property type="entry name" value="yjdL_sub1_fam"/>
    <property type="match status" value="2"/>
</dbReference>
<accession>A0ABU6ME99</accession>
<dbReference type="RefSeq" id="WP_066266033.1">
    <property type="nucleotide sequence ID" value="NZ_JARMAB010000009.1"/>
</dbReference>
<feature type="transmembrane region" description="Helical" evidence="9">
    <location>
        <begin position="367"/>
        <end position="389"/>
    </location>
</feature>
<dbReference type="InterPro" id="IPR000109">
    <property type="entry name" value="POT_fam"/>
</dbReference>
<dbReference type="PANTHER" id="PTHR23517">
    <property type="entry name" value="RESISTANCE PROTEIN MDTM, PUTATIVE-RELATED-RELATED"/>
    <property type="match status" value="1"/>
</dbReference>
<organism evidence="11 12">
    <name type="scientific">Heyndrickxia acidicola</name>
    <dbReference type="NCBI Taxonomy" id="209389"/>
    <lineage>
        <taxon>Bacteria</taxon>
        <taxon>Bacillati</taxon>
        <taxon>Bacillota</taxon>
        <taxon>Bacilli</taxon>
        <taxon>Bacillales</taxon>
        <taxon>Bacillaceae</taxon>
        <taxon>Heyndrickxia</taxon>
    </lineage>
</organism>
<evidence type="ECO:0000256" key="8">
    <source>
        <dbReference type="RuleBase" id="RU003755"/>
    </source>
</evidence>
<dbReference type="PANTHER" id="PTHR23517:SF15">
    <property type="entry name" value="PROTON-DEPENDENT OLIGOPEPTIDE FAMILY TRANSPORT PROTEIN"/>
    <property type="match status" value="1"/>
</dbReference>
<dbReference type="CDD" id="cd17346">
    <property type="entry name" value="MFS_DtpA_like"/>
    <property type="match status" value="1"/>
</dbReference>
<comment type="subcellular location">
    <subcellularLocation>
        <location evidence="1">Cell membrane</location>
        <topology evidence="1">Multi-pass membrane protein</topology>
    </subcellularLocation>
    <subcellularLocation>
        <location evidence="8">Membrane</location>
        <topology evidence="8">Multi-pass membrane protein</topology>
    </subcellularLocation>
</comment>
<evidence type="ECO:0000256" key="6">
    <source>
        <dbReference type="ARBA" id="ARBA00022989"/>
    </source>
</evidence>
<dbReference type="Pfam" id="PF00854">
    <property type="entry name" value="PTR2"/>
    <property type="match status" value="2"/>
</dbReference>
<feature type="transmembrane region" description="Helical" evidence="9">
    <location>
        <begin position="297"/>
        <end position="318"/>
    </location>
</feature>
<dbReference type="InterPro" id="IPR036259">
    <property type="entry name" value="MFS_trans_sf"/>
</dbReference>
<evidence type="ECO:0000313" key="11">
    <source>
        <dbReference type="EMBL" id="MED1202988.1"/>
    </source>
</evidence>
<dbReference type="InterPro" id="IPR018456">
    <property type="entry name" value="PTR2_symporter_CS"/>
</dbReference>
<evidence type="ECO:0000256" key="2">
    <source>
        <dbReference type="ARBA" id="ARBA00005982"/>
    </source>
</evidence>
<evidence type="ECO:0000256" key="1">
    <source>
        <dbReference type="ARBA" id="ARBA00004651"/>
    </source>
</evidence>
<evidence type="ECO:0000259" key="10">
    <source>
        <dbReference type="PROSITE" id="PS50850"/>
    </source>
</evidence>
<dbReference type="InterPro" id="IPR050171">
    <property type="entry name" value="MFS_Transporters"/>
</dbReference>
<name>A0ABU6ME99_9BACI</name>
<dbReference type="Gene3D" id="1.20.1250.20">
    <property type="entry name" value="MFS general substrate transporter like domains"/>
    <property type="match status" value="2"/>
</dbReference>
<feature type="transmembrane region" description="Helical" evidence="9">
    <location>
        <begin position="330"/>
        <end position="352"/>
    </location>
</feature>
<gene>
    <name evidence="11" type="ORF">P4T90_07745</name>
</gene>
<evidence type="ECO:0000256" key="3">
    <source>
        <dbReference type="ARBA" id="ARBA00022448"/>
    </source>
</evidence>
<proteinExistence type="inferred from homology"/>
<protein>
    <submittedName>
        <fullName evidence="11">Peptide MFS transporter</fullName>
    </submittedName>
</protein>
<dbReference type="Proteomes" id="UP001341444">
    <property type="component" value="Unassembled WGS sequence"/>
</dbReference>
<feature type="transmembrane region" description="Helical" evidence="9">
    <location>
        <begin position="431"/>
        <end position="452"/>
    </location>
</feature>
<keyword evidence="3 8" id="KW-0813">Transport</keyword>
<dbReference type="PROSITE" id="PS50850">
    <property type="entry name" value="MFS"/>
    <property type="match status" value="1"/>
</dbReference>
<dbReference type="PROSITE" id="PS01023">
    <property type="entry name" value="PTR2_2"/>
    <property type="match status" value="1"/>
</dbReference>
<feature type="transmembrane region" description="Helical" evidence="9">
    <location>
        <begin position="252"/>
        <end position="269"/>
    </location>
</feature>
<dbReference type="SUPFAM" id="SSF103473">
    <property type="entry name" value="MFS general substrate transporter"/>
    <property type="match status" value="1"/>
</dbReference>